<dbReference type="Pfam" id="PF03446">
    <property type="entry name" value="NAD_binding_2"/>
    <property type="match status" value="1"/>
</dbReference>
<dbReference type="InterPro" id="IPR013328">
    <property type="entry name" value="6PGD_dom2"/>
</dbReference>
<keyword evidence="2 6" id="KW-0560">Oxidoreductase</keyword>
<evidence type="ECO:0000259" key="5">
    <source>
        <dbReference type="Pfam" id="PF14833"/>
    </source>
</evidence>
<comment type="caution">
    <text evidence="6">The sequence shown here is derived from an EMBL/GenBank/DDBJ whole genome shotgun (WGS) entry which is preliminary data.</text>
</comment>
<gene>
    <name evidence="6" type="ORF">FHX46_002836</name>
</gene>
<dbReference type="EMBL" id="JAANOU010000001">
    <property type="protein sequence ID" value="NIH80306.1"/>
    <property type="molecule type" value="Genomic_DNA"/>
</dbReference>
<dbReference type="Pfam" id="PF14833">
    <property type="entry name" value="NAD_binding_11"/>
    <property type="match status" value="1"/>
</dbReference>
<dbReference type="SUPFAM" id="SSF48179">
    <property type="entry name" value="6-phosphogluconate dehydrogenase C-terminal domain-like"/>
    <property type="match status" value="1"/>
</dbReference>
<dbReference type="PIRSF" id="PIRSF000103">
    <property type="entry name" value="HIBADH"/>
    <property type="match status" value="1"/>
</dbReference>
<evidence type="ECO:0000313" key="7">
    <source>
        <dbReference type="Proteomes" id="UP000754495"/>
    </source>
</evidence>
<name>A0ABX0STM6_9PSEU</name>
<dbReference type="InterPro" id="IPR015815">
    <property type="entry name" value="HIBADH-related"/>
</dbReference>
<dbReference type="PANTHER" id="PTHR22981:SF7">
    <property type="entry name" value="3-HYDROXYISOBUTYRATE DEHYDROGENASE, MITOCHONDRIAL"/>
    <property type="match status" value="1"/>
</dbReference>
<evidence type="ECO:0000259" key="4">
    <source>
        <dbReference type="Pfam" id="PF03446"/>
    </source>
</evidence>
<keyword evidence="3" id="KW-0520">NAD</keyword>
<dbReference type="InterPro" id="IPR029154">
    <property type="entry name" value="HIBADH-like_NADP-bd"/>
</dbReference>
<keyword evidence="7" id="KW-1185">Reference proteome</keyword>
<comment type="similarity">
    <text evidence="1">Belongs to the HIBADH-related family.</text>
</comment>
<feature type="domain" description="3-hydroxyisobutyrate dehydrogenase-like NAD-binding" evidence="5">
    <location>
        <begin position="171"/>
        <end position="291"/>
    </location>
</feature>
<evidence type="ECO:0000313" key="6">
    <source>
        <dbReference type="EMBL" id="NIH80306.1"/>
    </source>
</evidence>
<organism evidence="6 7">
    <name type="scientific">Amycolatopsis viridis</name>
    <dbReference type="NCBI Taxonomy" id="185678"/>
    <lineage>
        <taxon>Bacteria</taxon>
        <taxon>Bacillati</taxon>
        <taxon>Actinomycetota</taxon>
        <taxon>Actinomycetes</taxon>
        <taxon>Pseudonocardiales</taxon>
        <taxon>Pseudonocardiaceae</taxon>
        <taxon>Amycolatopsis</taxon>
    </lineage>
</organism>
<dbReference type="Gene3D" id="1.10.1040.10">
    <property type="entry name" value="N-(1-d-carboxylethyl)-l-norvaline Dehydrogenase, domain 2"/>
    <property type="match status" value="1"/>
</dbReference>
<protein>
    <submittedName>
        <fullName evidence="6">3-hydroxyisobutyrate dehydrogenase</fullName>
        <ecNumber evidence="6">1.1.1.31</ecNumber>
    </submittedName>
</protein>
<dbReference type="PANTHER" id="PTHR22981">
    <property type="entry name" value="3-HYDROXYISOBUTYRATE DEHYDROGENASE-RELATED"/>
    <property type="match status" value="1"/>
</dbReference>
<dbReference type="InterPro" id="IPR006115">
    <property type="entry name" value="6PGDH_NADP-bd"/>
</dbReference>
<dbReference type="InterPro" id="IPR008927">
    <property type="entry name" value="6-PGluconate_DH-like_C_sf"/>
</dbReference>
<evidence type="ECO:0000256" key="2">
    <source>
        <dbReference type="ARBA" id="ARBA00023002"/>
    </source>
</evidence>
<accession>A0ABX0STM6</accession>
<evidence type="ECO:0000256" key="3">
    <source>
        <dbReference type="ARBA" id="ARBA00023027"/>
    </source>
</evidence>
<feature type="domain" description="6-phosphogluconate dehydrogenase NADP-binding" evidence="4">
    <location>
        <begin position="8"/>
        <end position="164"/>
    </location>
</feature>
<evidence type="ECO:0000256" key="1">
    <source>
        <dbReference type="ARBA" id="ARBA00009080"/>
    </source>
</evidence>
<dbReference type="InterPro" id="IPR036291">
    <property type="entry name" value="NAD(P)-bd_dom_sf"/>
</dbReference>
<reference evidence="6 7" key="1">
    <citation type="submission" date="2020-03" db="EMBL/GenBank/DDBJ databases">
        <title>Sequencing the genomes of 1000 actinobacteria strains.</title>
        <authorList>
            <person name="Klenk H.-P."/>
        </authorList>
    </citation>
    <scope>NUCLEOTIDE SEQUENCE [LARGE SCALE GENOMIC DNA]</scope>
    <source>
        <strain evidence="6 7">DSM 45668</strain>
    </source>
</reference>
<proteinExistence type="inferred from homology"/>
<dbReference type="EC" id="1.1.1.31" evidence="6"/>
<dbReference type="RefSeq" id="WP_167114326.1">
    <property type="nucleotide sequence ID" value="NZ_JAANOU010000001.1"/>
</dbReference>
<dbReference type="Proteomes" id="UP000754495">
    <property type="component" value="Unassembled WGS sequence"/>
</dbReference>
<dbReference type="SUPFAM" id="SSF51735">
    <property type="entry name" value="NAD(P)-binding Rossmann-fold domains"/>
    <property type="match status" value="1"/>
</dbReference>
<sequence length="303" mass="31734">MSDIYPERVGFVGAGRMAQPMIRRLAAHGEHEIGVYDRDPVAAERLTGLPSVTVHRDPGSLFEASELAILSLPGPAAVEGTVSELLAGRTPERLTIVNTSTSGIVTSKKCAERLAGTGVQLVDAPVSGGVVAAERGALTFIVSGPAEAVRTARPVLELLGEHLFDVGREPGLAQAVKSANNMLGLSALLATAEAAVVLTRLGVDLAQAIDVFNASSGRNSATLEKFPREVLTGRFDFGFSFASVVKDLSLFLEAAQDAGLNPAVATRAHAAWQQAAEDGYADLDCTRVVQYVARDLDAESTVD</sequence>
<dbReference type="GO" id="GO:0008442">
    <property type="term" value="F:3-hydroxyisobutyrate dehydrogenase activity"/>
    <property type="evidence" value="ECO:0007669"/>
    <property type="project" value="UniProtKB-EC"/>
</dbReference>
<dbReference type="Gene3D" id="3.40.50.720">
    <property type="entry name" value="NAD(P)-binding Rossmann-like Domain"/>
    <property type="match status" value="1"/>
</dbReference>